<gene>
    <name evidence="7" type="ORF">A994_01220</name>
</gene>
<evidence type="ECO:0000313" key="8">
    <source>
        <dbReference type="Proteomes" id="UP000007360"/>
    </source>
</evidence>
<dbReference type="GO" id="GO:0016491">
    <property type="term" value="F:oxidoreductase activity"/>
    <property type="evidence" value="ECO:0007669"/>
    <property type="project" value="InterPro"/>
</dbReference>
<dbReference type="AlphaFoldDB" id="K2RES2"/>
<dbReference type="SUPFAM" id="SSF55424">
    <property type="entry name" value="FAD/NAD-linked reductases, dimerisation (C-terminal) domain"/>
    <property type="match status" value="1"/>
</dbReference>
<keyword evidence="4" id="KW-0274">FAD</keyword>
<dbReference type="Gene3D" id="3.50.50.60">
    <property type="entry name" value="FAD/NAD(P)-binding domain"/>
    <property type="match status" value="2"/>
</dbReference>
<evidence type="ECO:0000256" key="1">
    <source>
        <dbReference type="ARBA" id="ARBA00001974"/>
    </source>
</evidence>
<dbReference type="Pfam" id="PF07992">
    <property type="entry name" value="Pyr_redox_2"/>
    <property type="match status" value="1"/>
</dbReference>
<evidence type="ECO:0000256" key="2">
    <source>
        <dbReference type="ARBA" id="ARBA00009130"/>
    </source>
</evidence>
<dbReference type="PRINTS" id="PR00368">
    <property type="entry name" value="FADPNR"/>
</dbReference>
<evidence type="ECO:0000256" key="3">
    <source>
        <dbReference type="ARBA" id="ARBA00022630"/>
    </source>
</evidence>
<dbReference type="InterPro" id="IPR004099">
    <property type="entry name" value="Pyr_nucl-diS_OxRdtase_dimer"/>
</dbReference>
<evidence type="ECO:0000259" key="6">
    <source>
        <dbReference type="Pfam" id="PF07992"/>
    </source>
</evidence>
<dbReference type="EMBL" id="AMPO01000001">
    <property type="protein sequence ID" value="EKF86864.1"/>
    <property type="molecule type" value="Genomic_DNA"/>
</dbReference>
<dbReference type="OrthoDB" id="27922at2157"/>
<dbReference type="InterPro" id="IPR016156">
    <property type="entry name" value="FAD/NAD-linked_Rdtase_dimer_sf"/>
</dbReference>
<dbReference type="InterPro" id="IPR050260">
    <property type="entry name" value="FAD-bd_OxRdtase"/>
</dbReference>
<comment type="cofactor">
    <cofactor evidence="1">
        <name>FAD</name>
        <dbReference type="ChEBI" id="CHEBI:57692"/>
    </cofactor>
</comment>
<keyword evidence="3" id="KW-0285">Flavoprotein</keyword>
<reference evidence="7 8" key="1">
    <citation type="journal article" date="2012" name="J. Bacteriol.">
        <title>Draft genome sequence of Methanobacterium formicicum DSM 3637, an archaebacterium isolated from the methane producer amoeba Pelomyxa palustris.</title>
        <authorList>
            <person name="Gutierrez G."/>
        </authorList>
    </citation>
    <scope>NUCLEOTIDE SEQUENCE [LARGE SCALE GENOMIC DNA]</scope>
    <source>
        <strain evidence="8">DSM 3637 / PP1</strain>
    </source>
</reference>
<dbReference type="PATRIC" id="fig|1204725.3.peg.243"/>
<feature type="domain" description="Pyridine nucleotide-disulphide oxidoreductase dimerisation" evidence="5">
    <location>
        <begin position="337"/>
        <end position="432"/>
    </location>
</feature>
<dbReference type="PANTHER" id="PTHR43429:SF3">
    <property type="entry name" value="NITRITE REDUCTASE [NAD(P)H]"/>
    <property type="match status" value="1"/>
</dbReference>
<name>K2RES2_METFP</name>
<dbReference type="SUPFAM" id="SSF51905">
    <property type="entry name" value="FAD/NAD(P)-binding domain"/>
    <property type="match status" value="1"/>
</dbReference>
<dbReference type="PRINTS" id="PR00411">
    <property type="entry name" value="PNDRDTASEI"/>
</dbReference>
<proteinExistence type="inferred from homology"/>
<comment type="caution">
    <text evidence="7">The sequence shown here is derived from an EMBL/GenBank/DDBJ whole genome shotgun (WGS) entry which is preliminary data.</text>
</comment>
<dbReference type="PANTHER" id="PTHR43429">
    <property type="entry name" value="PYRIDINE NUCLEOTIDE-DISULFIDE OXIDOREDUCTASE DOMAIN-CONTAINING"/>
    <property type="match status" value="1"/>
</dbReference>
<evidence type="ECO:0000313" key="7">
    <source>
        <dbReference type="EMBL" id="EKF86864.1"/>
    </source>
</evidence>
<evidence type="ECO:0000256" key="4">
    <source>
        <dbReference type="ARBA" id="ARBA00022827"/>
    </source>
</evidence>
<dbReference type="Proteomes" id="UP000007360">
    <property type="component" value="Unassembled WGS sequence"/>
</dbReference>
<dbReference type="InterPro" id="IPR036188">
    <property type="entry name" value="FAD/NAD-bd_sf"/>
</dbReference>
<comment type="similarity">
    <text evidence="2">Belongs to the class-III pyridine nucleotide-disulfide oxidoreductase family.</text>
</comment>
<dbReference type="RefSeq" id="WP_004029436.1">
    <property type="nucleotide sequence ID" value="NZ_AMPO01000001.1"/>
</dbReference>
<keyword evidence="8" id="KW-1185">Reference proteome</keyword>
<accession>K2RES2</accession>
<dbReference type="Pfam" id="PF02852">
    <property type="entry name" value="Pyr_redox_dim"/>
    <property type="match status" value="1"/>
</dbReference>
<organism evidence="7 8">
    <name type="scientific">Methanobacterium formicicum (strain DSM 3637 / PP1)</name>
    <dbReference type="NCBI Taxonomy" id="1204725"/>
    <lineage>
        <taxon>Archaea</taxon>
        <taxon>Methanobacteriati</taxon>
        <taxon>Methanobacteriota</taxon>
        <taxon>Methanomada group</taxon>
        <taxon>Methanobacteria</taxon>
        <taxon>Methanobacteriales</taxon>
        <taxon>Methanobacteriaceae</taxon>
        <taxon>Methanobacterium</taxon>
    </lineage>
</organism>
<sequence>MKIVIIGGGAGGLSTASNIRKYDKKAKITVITRDENIAYSPCAIPYVLSGQVDQFQDIIMHQPEDYLERDIKVITRAEVVEVSTSLNIIRYNLLESDSNSLQDESYDLPYDYLVIATGGAPITPPIEGADLKGVFKIRTIGDGETIKEWAQHSSKVVVVGAGLIGLEIAFGLKKMGLDVTVNEMLPQIVPRSLDPSMATIVQKYLESEGIKVILGKGMEKVAGQDQVEGVIFEDDVLEADMIIMATGVRPETKLAKMAGCELGRWAVKVNQKMQTSVPNIYAVGDCVEVVDAITGQPTQSPLGSTAVRQAKIAAKNIAGVESEFKPVLNAMVSKIGELEFGSVGLTESFATHNGLEVICGKSRALTKARYYPGAKRIDVLMICDLKGRIIGCQLIAKERVAERVDTMALAIAKGVTCQELATTEFSYAPPVSMVIDPIILAAEDACEKLKQFHTTRNNNCG</sequence>
<protein>
    <submittedName>
        <fullName evidence="7">Dehydrogenase</fullName>
    </submittedName>
</protein>
<evidence type="ECO:0000259" key="5">
    <source>
        <dbReference type="Pfam" id="PF02852"/>
    </source>
</evidence>
<dbReference type="InterPro" id="IPR023753">
    <property type="entry name" value="FAD/NAD-binding_dom"/>
</dbReference>
<feature type="domain" description="FAD/NAD(P)-binding" evidence="6">
    <location>
        <begin position="1"/>
        <end position="297"/>
    </location>
</feature>